<name>A0A2H1YGU8_9FLAO</name>
<dbReference type="AlphaFoldDB" id="A0A2H1YGU8"/>
<comment type="subcellular location">
    <subcellularLocation>
        <location evidence="1">Cell outer membrane</location>
    </subcellularLocation>
</comment>
<dbReference type="SUPFAM" id="SSF56954">
    <property type="entry name" value="Outer membrane efflux proteins (OEP)"/>
    <property type="match status" value="1"/>
</dbReference>
<evidence type="ECO:0000256" key="3">
    <source>
        <dbReference type="ARBA" id="ARBA00022692"/>
    </source>
</evidence>
<keyword evidence="5" id="KW-0998">Cell outer membrane</keyword>
<keyword evidence="6" id="KW-0175">Coiled coil</keyword>
<dbReference type="GO" id="GO:0009279">
    <property type="term" value="C:cell outer membrane"/>
    <property type="evidence" value="ECO:0007669"/>
    <property type="project" value="UniProtKB-SubCell"/>
</dbReference>
<dbReference type="Gene3D" id="1.20.1600.10">
    <property type="entry name" value="Outer membrane efflux proteins (OEP)"/>
    <property type="match status" value="1"/>
</dbReference>
<dbReference type="GO" id="GO:1990281">
    <property type="term" value="C:efflux pump complex"/>
    <property type="evidence" value="ECO:0007669"/>
    <property type="project" value="TreeGrafter"/>
</dbReference>
<dbReference type="PANTHER" id="PTHR30026:SF20">
    <property type="entry name" value="OUTER MEMBRANE PROTEIN TOLC"/>
    <property type="match status" value="1"/>
</dbReference>
<accession>A0A2H1YGU8</accession>
<gene>
    <name evidence="7" type="ORF">TNO020_180086</name>
</gene>
<proteinExistence type="predicted"/>
<sequence>MKNISFLYLFISFVSFSQNMPNNTISLEESLGYVKKYHPIIKQAKLIVNTNQAKLLKARGAFDPKIEVDYSNKNFKNTEYYKTLVSSFKIPTWYGIELKASYENNSGKYLNPQYKTPKNGLYNVGISVPLARNLFINKRMATLKKAKIYTKQSGLEQQLLVNNVLFDAISAYLNWTQYYQQYSVFKNYYANATIRHKNVIKNFKAGDKAAVDTLETSINLENRKLDLEKARIKHLKSKLAFSNYLWINNNIPMELKNNMIPDISTFSKIDKLLKIVENDFNKIDENDLEQHPKLKLLGLKKNNLQINKRLKINNLLPKIDFQYNLLSSEVHNFDSFNASNYKNSLQVSVPLFLRKSRGDLKIAKIKLQDLDFEISSTKIILQNKIKATKQEIVSYQKQHNILKNLVNNYKTIVKSEERKFSLGESSLFLINYREVKLIETNLKAIKNEYEYAKTKSKLLKLLGKLTNI</sequence>
<reference evidence="8" key="1">
    <citation type="submission" date="2017-11" db="EMBL/GenBank/DDBJ databases">
        <authorList>
            <person name="Duchaud E."/>
        </authorList>
    </citation>
    <scope>NUCLEOTIDE SEQUENCE [LARGE SCALE GENOMIC DNA]</scope>
    <source>
        <strain evidence="8">Tenacibaculum sp. TNO020</strain>
    </source>
</reference>
<dbReference type="Proteomes" id="UP000234211">
    <property type="component" value="Unassembled WGS sequence"/>
</dbReference>
<keyword evidence="3" id="KW-0812">Transmembrane</keyword>
<feature type="coiled-coil region" evidence="6">
    <location>
        <begin position="378"/>
        <end position="405"/>
    </location>
</feature>
<evidence type="ECO:0000256" key="1">
    <source>
        <dbReference type="ARBA" id="ARBA00004442"/>
    </source>
</evidence>
<evidence type="ECO:0000256" key="2">
    <source>
        <dbReference type="ARBA" id="ARBA00022452"/>
    </source>
</evidence>
<dbReference type="EMBL" id="OENF01000010">
    <property type="protein sequence ID" value="SOS74057.1"/>
    <property type="molecule type" value="Genomic_DNA"/>
</dbReference>
<evidence type="ECO:0000313" key="8">
    <source>
        <dbReference type="Proteomes" id="UP000234211"/>
    </source>
</evidence>
<evidence type="ECO:0000313" key="7">
    <source>
        <dbReference type="EMBL" id="SOS74057.1"/>
    </source>
</evidence>
<protein>
    <submittedName>
        <fullName evidence="7">Transporter</fullName>
    </submittedName>
</protein>
<keyword evidence="4" id="KW-0472">Membrane</keyword>
<dbReference type="PANTHER" id="PTHR30026">
    <property type="entry name" value="OUTER MEMBRANE PROTEIN TOLC"/>
    <property type="match status" value="1"/>
</dbReference>
<evidence type="ECO:0000256" key="6">
    <source>
        <dbReference type="SAM" id="Coils"/>
    </source>
</evidence>
<keyword evidence="2" id="KW-1134">Transmembrane beta strand</keyword>
<evidence type="ECO:0000256" key="4">
    <source>
        <dbReference type="ARBA" id="ARBA00023136"/>
    </source>
</evidence>
<dbReference type="GO" id="GO:0015562">
    <property type="term" value="F:efflux transmembrane transporter activity"/>
    <property type="evidence" value="ECO:0007669"/>
    <property type="project" value="InterPro"/>
</dbReference>
<dbReference type="InterPro" id="IPR051906">
    <property type="entry name" value="TolC-like"/>
</dbReference>
<keyword evidence="8" id="KW-1185">Reference proteome</keyword>
<organism evidence="7 8">
    <name type="scientific">Tenacibaculum piscium</name>
    <dbReference type="NCBI Taxonomy" id="1458515"/>
    <lineage>
        <taxon>Bacteria</taxon>
        <taxon>Pseudomonadati</taxon>
        <taxon>Bacteroidota</taxon>
        <taxon>Flavobacteriia</taxon>
        <taxon>Flavobacteriales</taxon>
        <taxon>Flavobacteriaceae</taxon>
        <taxon>Tenacibaculum</taxon>
    </lineage>
</organism>
<evidence type="ECO:0000256" key="5">
    <source>
        <dbReference type="ARBA" id="ARBA00023237"/>
    </source>
</evidence>
<dbReference type="GO" id="GO:0015288">
    <property type="term" value="F:porin activity"/>
    <property type="evidence" value="ECO:0007669"/>
    <property type="project" value="TreeGrafter"/>
</dbReference>